<evidence type="ECO:0000259" key="15">
    <source>
        <dbReference type="Pfam" id="PF00593"/>
    </source>
</evidence>
<feature type="domain" description="TonB-dependent receptor plug" evidence="16">
    <location>
        <begin position="58"/>
        <end position="162"/>
    </location>
</feature>
<dbReference type="InterPro" id="IPR000531">
    <property type="entry name" value="Beta-barrel_TonB"/>
</dbReference>
<dbReference type="Pfam" id="PF00593">
    <property type="entry name" value="TonB_dep_Rec_b-barrel"/>
    <property type="match status" value="1"/>
</dbReference>
<keyword evidence="5 11" id="KW-0812">Transmembrane</keyword>
<evidence type="ECO:0000256" key="13">
    <source>
        <dbReference type="SAM" id="MobiDB-lite"/>
    </source>
</evidence>
<dbReference type="GO" id="GO:0015344">
    <property type="term" value="F:siderophore uptake transmembrane transporter activity"/>
    <property type="evidence" value="ECO:0007669"/>
    <property type="project" value="TreeGrafter"/>
</dbReference>
<keyword evidence="7 12" id="KW-0798">TonB box</keyword>
<dbReference type="PROSITE" id="PS52016">
    <property type="entry name" value="TONB_DEPENDENT_REC_3"/>
    <property type="match status" value="1"/>
</dbReference>
<evidence type="ECO:0000256" key="7">
    <source>
        <dbReference type="ARBA" id="ARBA00023077"/>
    </source>
</evidence>
<evidence type="ECO:0000256" key="2">
    <source>
        <dbReference type="ARBA" id="ARBA00009810"/>
    </source>
</evidence>
<feature type="chain" id="PRO_5012860140" evidence="14">
    <location>
        <begin position="25"/>
        <end position="728"/>
    </location>
</feature>
<dbReference type="EMBL" id="FPKR01000011">
    <property type="protein sequence ID" value="SFZ78127.1"/>
    <property type="molecule type" value="Genomic_DNA"/>
</dbReference>
<keyword evidence="9 17" id="KW-0675">Receptor</keyword>
<evidence type="ECO:0000256" key="8">
    <source>
        <dbReference type="ARBA" id="ARBA00023136"/>
    </source>
</evidence>
<dbReference type="InterPro" id="IPR012910">
    <property type="entry name" value="Plug_dom"/>
</dbReference>
<comment type="subcellular location">
    <subcellularLocation>
        <location evidence="1 11">Cell outer membrane</location>
        <topology evidence="1 11">Multi-pass membrane protein</topology>
    </subcellularLocation>
</comment>
<evidence type="ECO:0000256" key="3">
    <source>
        <dbReference type="ARBA" id="ARBA00022448"/>
    </source>
</evidence>
<evidence type="ECO:0000256" key="14">
    <source>
        <dbReference type="SAM" id="SignalP"/>
    </source>
</evidence>
<dbReference type="GO" id="GO:0009279">
    <property type="term" value="C:cell outer membrane"/>
    <property type="evidence" value="ECO:0007669"/>
    <property type="project" value="UniProtKB-SubCell"/>
</dbReference>
<evidence type="ECO:0000313" key="17">
    <source>
        <dbReference type="EMBL" id="SFZ78127.1"/>
    </source>
</evidence>
<keyword evidence="10 11" id="KW-0998">Cell outer membrane</keyword>
<sequence length="728" mass="78354">MTGNTLLLRLTPLATALALLPAQADTSAAVDAAAADALPAVSITATRLAKDADAVAPNVSVLAPEGEDAGRVHDIQSLFADEPGVDVARDPARRGNAGVSIRGIDGNRVQMSIDGVNLPQVYMGGGAAISGRDMVELDSLSAVEVVKGPYSGLYGADALGGIVAYRSLNVADLLDKDASVGGRMRLGYYGVDDSYKAAAAAALRSVDVSALFSYTRRQGENNETQGKNDSASSARTTANPLDWHSDALLAKLNWQLARGHSLGFTQDSFRRHSEGDYLSSRSAAVLAQTSTDTMKRDRSSLSYDYQGEARGLSAAHVSVYRQYGESREDTLESRAGNVRRTNNSGFEQTAWGIDTQLTQRFDQGSLLHTVVWGADYDHTESSRPRMRTQINANGSVSTVVAGEVFPQKTFPDNDSEKIGLFVQDEIAFASGLLVTPSLRYDRYSLTPKPDALYANANPNPASVRKSSDSAVSPRLMFSLPLAQGWTGFAQFGTGFRTPNFDDGVLVFVNAAQGYEIRPNPDLKAETSRSMEFGTRYQGERFELAATAYQNRYKNFIASTLVSAVDTNANGVATEFQAQNLGRIRIQGLELKAAWRLLPQLKLRGALAYAKADDLESDVPYDGVEPLNGLLALDYAGQGWGSSLSLRGARAKTRTSAATLFQAPGYGVLDLSASYQLTRQASLQAGIYNLADKKYWLWSDVKGQAAASTVLDRYTQAGRTAAANFEYRF</sequence>
<keyword evidence="8 11" id="KW-0472">Membrane</keyword>
<keyword evidence="4 11" id="KW-1134">Transmembrane beta strand</keyword>
<organism evidence="17 18">
    <name type="scientific">Chitinimonas taiwanensis DSM 18899</name>
    <dbReference type="NCBI Taxonomy" id="1121279"/>
    <lineage>
        <taxon>Bacteria</taxon>
        <taxon>Pseudomonadati</taxon>
        <taxon>Pseudomonadota</taxon>
        <taxon>Betaproteobacteria</taxon>
        <taxon>Neisseriales</taxon>
        <taxon>Chitinibacteraceae</taxon>
        <taxon>Chitinimonas</taxon>
    </lineage>
</organism>
<dbReference type="InterPro" id="IPR037066">
    <property type="entry name" value="Plug_dom_sf"/>
</dbReference>
<keyword evidence="18" id="KW-1185">Reference proteome</keyword>
<dbReference type="CDD" id="cd01347">
    <property type="entry name" value="ligand_gated_channel"/>
    <property type="match status" value="1"/>
</dbReference>
<dbReference type="PANTHER" id="PTHR30069:SF29">
    <property type="entry name" value="HEMOGLOBIN AND HEMOGLOBIN-HAPTOGLOBIN-BINDING PROTEIN 1-RELATED"/>
    <property type="match status" value="1"/>
</dbReference>
<dbReference type="GO" id="GO:0044718">
    <property type="term" value="P:siderophore transmembrane transport"/>
    <property type="evidence" value="ECO:0007669"/>
    <property type="project" value="TreeGrafter"/>
</dbReference>
<accession>A0A1K2HMZ2</accession>
<proteinExistence type="inferred from homology"/>
<evidence type="ECO:0000256" key="12">
    <source>
        <dbReference type="RuleBase" id="RU003357"/>
    </source>
</evidence>
<evidence type="ECO:0000256" key="10">
    <source>
        <dbReference type="ARBA" id="ARBA00023237"/>
    </source>
</evidence>
<keyword evidence="6 14" id="KW-0732">Signal</keyword>
<dbReference type="Proteomes" id="UP000186513">
    <property type="component" value="Unassembled WGS sequence"/>
</dbReference>
<dbReference type="Gene3D" id="2.40.170.20">
    <property type="entry name" value="TonB-dependent receptor, beta-barrel domain"/>
    <property type="match status" value="1"/>
</dbReference>
<gene>
    <name evidence="17" type="ORF">SAMN02745887_02807</name>
</gene>
<feature type="region of interest" description="Disordered" evidence="13">
    <location>
        <begin position="218"/>
        <end position="237"/>
    </location>
</feature>
<evidence type="ECO:0000259" key="16">
    <source>
        <dbReference type="Pfam" id="PF07715"/>
    </source>
</evidence>
<evidence type="ECO:0000256" key="1">
    <source>
        <dbReference type="ARBA" id="ARBA00004571"/>
    </source>
</evidence>
<comment type="similarity">
    <text evidence="2 11 12">Belongs to the TonB-dependent receptor family.</text>
</comment>
<dbReference type="InterPro" id="IPR039426">
    <property type="entry name" value="TonB-dep_rcpt-like"/>
</dbReference>
<evidence type="ECO:0000256" key="5">
    <source>
        <dbReference type="ARBA" id="ARBA00022692"/>
    </source>
</evidence>
<reference evidence="17 18" key="1">
    <citation type="submission" date="2016-11" db="EMBL/GenBank/DDBJ databases">
        <authorList>
            <person name="Jaros S."/>
            <person name="Januszkiewicz K."/>
            <person name="Wedrychowicz H."/>
        </authorList>
    </citation>
    <scope>NUCLEOTIDE SEQUENCE [LARGE SCALE GENOMIC DNA]</scope>
    <source>
        <strain evidence="17 18">DSM 18899</strain>
    </source>
</reference>
<dbReference type="NCBIfam" id="TIGR01786">
    <property type="entry name" value="TonB-hemlactrns"/>
    <property type="match status" value="1"/>
</dbReference>
<dbReference type="SUPFAM" id="SSF56935">
    <property type="entry name" value="Porins"/>
    <property type="match status" value="1"/>
</dbReference>
<evidence type="ECO:0000256" key="6">
    <source>
        <dbReference type="ARBA" id="ARBA00022729"/>
    </source>
</evidence>
<dbReference type="NCBIfam" id="TIGR01785">
    <property type="entry name" value="TonB-hemin"/>
    <property type="match status" value="1"/>
</dbReference>
<dbReference type="Pfam" id="PF07715">
    <property type="entry name" value="Plug"/>
    <property type="match status" value="1"/>
</dbReference>
<dbReference type="InterPro" id="IPR036942">
    <property type="entry name" value="Beta-barrel_TonB_sf"/>
</dbReference>
<evidence type="ECO:0000256" key="11">
    <source>
        <dbReference type="PROSITE-ProRule" id="PRU01360"/>
    </source>
</evidence>
<dbReference type="PANTHER" id="PTHR30069">
    <property type="entry name" value="TONB-DEPENDENT OUTER MEMBRANE RECEPTOR"/>
    <property type="match status" value="1"/>
</dbReference>
<dbReference type="AlphaFoldDB" id="A0A1K2HMZ2"/>
<evidence type="ECO:0000256" key="9">
    <source>
        <dbReference type="ARBA" id="ARBA00023170"/>
    </source>
</evidence>
<keyword evidence="3 11" id="KW-0813">Transport</keyword>
<protein>
    <submittedName>
        <fullName evidence="17">Hemoglobin/transferrin/lactoferrin receptor protein</fullName>
    </submittedName>
</protein>
<dbReference type="Gene3D" id="2.170.130.10">
    <property type="entry name" value="TonB-dependent receptor, plug domain"/>
    <property type="match status" value="1"/>
</dbReference>
<dbReference type="InterPro" id="IPR011276">
    <property type="entry name" value="TonB_haem/Hb_rcpt"/>
</dbReference>
<feature type="domain" description="TonB-dependent receptor-like beta-barrel" evidence="15">
    <location>
        <begin position="258"/>
        <end position="689"/>
    </location>
</feature>
<feature type="compositionally biased region" description="Polar residues" evidence="13">
    <location>
        <begin position="221"/>
        <end position="237"/>
    </location>
</feature>
<feature type="signal peptide" evidence="14">
    <location>
        <begin position="1"/>
        <end position="24"/>
    </location>
</feature>
<dbReference type="OrthoDB" id="9764669at2"/>
<name>A0A1K2HMZ2_9NEIS</name>
<dbReference type="InterPro" id="IPR010949">
    <property type="entry name" value="TonB_Hb/transfer/lactofer_rcpt"/>
</dbReference>
<dbReference type="STRING" id="1121279.SAMN02745887_02807"/>
<evidence type="ECO:0000313" key="18">
    <source>
        <dbReference type="Proteomes" id="UP000186513"/>
    </source>
</evidence>
<evidence type="ECO:0000256" key="4">
    <source>
        <dbReference type="ARBA" id="ARBA00022452"/>
    </source>
</evidence>
<dbReference type="GO" id="GO:0015232">
    <property type="term" value="F:heme transmembrane transporter activity"/>
    <property type="evidence" value="ECO:0007669"/>
    <property type="project" value="InterPro"/>
</dbReference>